<proteinExistence type="predicted"/>
<dbReference type="HOGENOM" id="CLU_1561683_0_0_11"/>
<sequence length="171" mass="19128">MLYQATQAWTQPPLPRKLRWRLNLDAEMPPTHLLISSRRAVQSAGILSASANSTSTAHSCGQEKTPRTRSRHGLSDSMPSRPGPMVWTFRADSDSASHTRQNVETATAEIAEAVQDWLSGYEFVLWPISSRSPLLLFKPDVRDGNAVWIDRVDDSVSYPISELCTQRGQHQ</sequence>
<reference evidence="3" key="1">
    <citation type="journal article" date="2006" name="Proc. Natl. Acad. Sci. U.S.A.">
        <title>The complete genome of Rhodococcus sp. RHA1 provides insights into a catabolic powerhouse.</title>
        <authorList>
            <person name="McLeod M.P."/>
            <person name="Warren R.L."/>
            <person name="Hsiao W.W.L."/>
            <person name="Araki N."/>
            <person name="Myhre M."/>
            <person name="Fernandes C."/>
            <person name="Miyazawa D."/>
            <person name="Wong W."/>
            <person name="Lillquist A.L."/>
            <person name="Wang D."/>
            <person name="Dosanjh M."/>
            <person name="Hara H."/>
            <person name="Petrescu A."/>
            <person name="Morin R.D."/>
            <person name="Yang G."/>
            <person name="Stott J.M."/>
            <person name="Schein J.E."/>
            <person name="Shin H."/>
            <person name="Smailus D."/>
            <person name="Siddiqui A.S."/>
            <person name="Marra M.A."/>
            <person name="Jones S.J.M."/>
            <person name="Holt R."/>
            <person name="Brinkman F.S.L."/>
            <person name="Miyauchi K."/>
            <person name="Fukuda M."/>
            <person name="Davies J.E."/>
            <person name="Mohn W.W."/>
            <person name="Eltis L.D."/>
        </authorList>
    </citation>
    <scope>NUCLEOTIDE SEQUENCE [LARGE SCALE GENOMIC DNA]</scope>
    <source>
        <strain evidence="3">RHA1</strain>
    </source>
</reference>
<accession>Q0SIY4</accession>
<dbReference type="Proteomes" id="UP000008710">
    <property type="component" value="Chromosome"/>
</dbReference>
<feature type="region of interest" description="Disordered" evidence="1">
    <location>
        <begin position="51"/>
        <end position="84"/>
    </location>
</feature>
<dbReference type="AlphaFoldDB" id="Q0SIY4"/>
<organism evidence="2 3">
    <name type="scientific">Rhodococcus jostii (strain RHA1)</name>
    <dbReference type="NCBI Taxonomy" id="101510"/>
    <lineage>
        <taxon>Bacteria</taxon>
        <taxon>Bacillati</taxon>
        <taxon>Actinomycetota</taxon>
        <taxon>Actinomycetes</taxon>
        <taxon>Mycobacteriales</taxon>
        <taxon>Nocardiaceae</taxon>
        <taxon>Rhodococcus</taxon>
    </lineage>
</organism>
<dbReference type="KEGG" id="rha:RHA1_ro00667"/>
<evidence type="ECO:0000313" key="3">
    <source>
        <dbReference type="Proteomes" id="UP000008710"/>
    </source>
</evidence>
<evidence type="ECO:0000256" key="1">
    <source>
        <dbReference type="SAM" id="MobiDB-lite"/>
    </source>
</evidence>
<dbReference type="EMBL" id="CP000431">
    <property type="protein sequence ID" value="ABG92502.1"/>
    <property type="molecule type" value="Genomic_DNA"/>
</dbReference>
<gene>
    <name evidence="2" type="ordered locus">RHA1_ro00667</name>
</gene>
<name>Q0SIY4_RHOJR</name>
<protein>
    <submittedName>
        <fullName evidence="2">Uncharacterized protein</fullName>
    </submittedName>
</protein>
<evidence type="ECO:0000313" key="2">
    <source>
        <dbReference type="EMBL" id="ABG92502.1"/>
    </source>
</evidence>